<comment type="caution">
    <text evidence="1">The sequence shown here is derived from an EMBL/GenBank/DDBJ whole genome shotgun (WGS) entry which is preliminary data.</text>
</comment>
<dbReference type="AlphaFoldDB" id="A0A292ZBC0"/>
<protein>
    <submittedName>
        <fullName evidence="1">Uncharacterized protein</fullName>
    </submittedName>
</protein>
<name>A0A292ZBC0_SPHSA</name>
<dbReference type="EMBL" id="BEWI01000030">
    <property type="protein sequence ID" value="GAY20191.1"/>
    <property type="molecule type" value="Genomic_DNA"/>
</dbReference>
<organism evidence="1 2">
    <name type="scientific">Sphingobium fuliginis (strain ATCC 27551)</name>
    <dbReference type="NCBI Taxonomy" id="336203"/>
    <lineage>
        <taxon>Bacteria</taxon>
        <taxon>Pseudomonadati</taxon>
        <taxon>Pseudomonadota</taxon>
        <taxon>Alphaproteobacteria</taxon>
        <taxon>Sphingomonadales</taxon>
        <taxon>Sphingomonadaceae</taxon>
        <taxon>Sphingobium</taxon>
    </lineage>
</organism>
<sequence>MGGHKQRALTGEQQSMPLRLGMAALMVRSPAIQQAERLSA</sequence>
<reference evidence="1 2" key="1">
    <citation type="journal article" date="2013" name="Biodegradation">
        <title>Occurrence of 4-tert-butylphenol (4-t-BP) biodegradation in an aquatic sample caused by the presence of Spirodela polyrrhiza and isolation of a 4-t-BP-utilizing bacterium.</title>
        <authorList>
            <person name="Ogata Y."/>
            <person name="Toyama T."/>
            <person name="Yu N."/>
            <person name="Wang X."/>
            <person name="Sei K."/>
            <person name="Ike M."/>
        </authorList>
    </citation>
    <scope>NUCLEOTIDE SEQUENCE [LARGE SCALE GENOMIC DNA]</scope>
    <source>
        <strain evidence="1 2">OMI</strain>
    </source>
</reference>
<dbReference type="Proteomes" id="UP000221538">
    <property type="component" value="Unassembled WGS sequence"/>
</dbReference>
<evidence type="ECO:0000313" key="1">
    <source>
        <dbReference type="EMBL" id="GAY20191.1"/>
    </source>
</evidence>
<reference evidence="1 2" key="2">
    <citation type="journal article" date="2013" name="Environ. Sci. Technol.">
        <title>The 4-tert-butylphenol-utilizing bacterium Sphingobium fuliginis OMI can degrade bisphenols via phenolic ring hydroxylation and meta-cleavage pathway.</title>
        <authorList>
            <person name="Ogata Y."/>
            <person name="Goda S."/>
            <person name="Toyama T."/>
            <person name="Sei K."/>
            <person name="Ike M."/>
        </authorList>
    </citation>
    <scope>NUCLEOTIDE SEQUENCE [LARGE SCALE GENOMIC DNA]</scope>
    <source>
        <strain evidence="1 2">OMI</strain>
    </source>
</reference>
<gene>
    <name evidence="1" type="ORF">SFOMI_0714</name>
</gene>
<accession>A0A292ZBC0</accession>
<proteinExistence type="predicted"/>
<evidence type="ECO:0000313" key="2">
    <source>
        <dbReference type="Proteomes" id="UP000221538"/>
    </source>
</evidence>